<sequence>LPPPGLLASFKLPAYEEVAQRPGTPPPPYSPGSPSLSPGSSGGCSSCSCGCSCASSPSSSSLSAPATDETDPEPGPGPGGGSASRDGGSSSTGTGASWDLPLPEEPPAHGGHPKQVPPDFCEAEGRPCSNTEGGEDGAGRALPGGCPGRHRRLTGDSGIEVGRGLEEEEGEPEGCGGPEGGGGPGSPVLPV</sequence>
<proteinExistence type="predicted"/>
<dbReference type="PANTHER" id="PTHR16209">
    <property type="entry name" value="VESICULAR, OVEREXPRESSED IN CANCER, PROSURVIVAL PROTEIN 1"/>
    <property type="match status" value="1"/>
</dbReference>
<evidence type="ECO:0000256" key="1">
    <source>
        <dbReference type="SAM" id="MobiDB-lite"/>
    </source>
</evidence>
<dbReference type="Proteomes" id="UP000587587">
    <property type="component" value="Unassembled WGS sequence"/>
</dbReference>
<protein>
    <submittedName>
        <fullName evidence="2">WBP1 protein</fullName>
    </submittedName>
</protein>
<feature type="non-terminal residue" evidence="2">
    <location>
        <position position="191"/>
    </location>
</feature>
<feature type="region of interest" description="Disordered" evidence="1">
    <location>
        <begin position="1"/>
        <end position="191"/>
    </location>
</feature>
<reference evidence="2 3" key="1">
    <citation type="submission" date="2019-09" db="EMBL/GenBank/DDBJ databases">
        <title>Bird 10,000 Genomes (B10K) Project - Family phase.</title>
        <authorList>
            <person name="Zhang G."/>
        </authorList>
    </citation>
    <scope>NUCLEOTIDE SEQUENCE [LARGE SCALE GENOMIC DNA]</scope>
    <source>
        <strain evidence="2">B10K-UC-030-53</strain>
    </source>
</reference>
<feature type="compositionally biased region" description="Low complexity" evidence="1">
    <location>
        <begin position="83"/>
        <end position="97"/>
    </location>
</feature>
<evidence type="ECO:0000313" key="2">
    <source>
        <dbReference type="EMBL" id="NWX55884.1"/>
    </source>
</evidence>
<organism evidence="2 3">
    <name type="scientific">Promerops cafer</name>
    <name type="common">Cape sugarbird</name>
    <dbReference type="NCBI Taxonomy" id="254652"/>
    <lineage>
        <taxon>Eukaryota</taxon>
        <taxon>Metazoa</taxon>
        <taxon>Chordata</taxon>
        <taxon>Craniata</taxon>
        <taxon>Vertebrata</taxon>
        <taxon>Euteleostomi</taxon>
        <taxon>Archelosauria</taxon>
        <taxon>Archosauria</taxon>
        <taxon>Dinosauria</taxon>
        <taxon>Saurischia</taxon>
        <taxon>Theropoda</taxon>
        <taxon>Coelurosauria</taxon>
        <taxon>Aves</taxon>
        <taxon>Neognathae</taxon>
        <taxon>Neoaves</taxon>
        <taxon>Telluraves</taxon>
        <taxon>Australaves</taxon>
        <taxon>Passeriformes</taxon>
        <taxon>Passeroidea</taxon>
        <taxon>Nectariniidae</taxon>
        <taxon>Promerops</taxon>
    </lineage>
</organism>
<name>A0A7K6X9D7_9PASE</name>
<feature type="compositionally biased region" description="Low complexity" evidence="1">
    <location>
        <begin position="32"/>
        <end position="45"/>
    </location>
</feature>
<gene>
    <name evidence="2" type="primary">Wbp1</name>
    <name evidence="2" type="ORF">PROCAF_R15328</name>
</gene>
<dbReference type="EMBL" id="VZSE01002927">
    <property type="protein sequence ID" value="NWX55884.1"/>
    <property type="molecule type" value="Genomic_DNA"/>
</dbReference>
<dbReference type="AlphaFoldDB" id="A0A7K6X9D7"/>
<feature type="non-terminal residue" evidence="2">
    <location>
        <position position="1"/>
    </location>
</feature>
<feature type="compositionally biased region" description="Low complexity" evidence="1">
    <location>
        <begin position="53"/>
        <end position="67"/>
    </location>
</feature>
<accession>A0A7K6X9D7</accession>
<keyword evidence="3" id="KW-1185">Reference proteome</keyword>
<feature type="compositionally biased region" description="Gly residues" evidence="1">
    <location>
        <begin position="173"/>
        <end position="185"/>
    </location>
</feature>
<dbReference type="GO" id="GO:0050699">
    <property type="term" value="F:WW domain binding"/>
    <property type="evidence" value="ECO:0007669"/>
    <property type="project" value="TreeGrafter"/>
</dbReference>
<comment type="caution">
    <text evidence="2">The sequence shown here is derived from an EMBL/GenBank/DDBJ whole genome shotgun (WGS) entry which is preliminary data.</text>
</comment>
<dbReference type="InterPro" id="IPR051994">
    <property type="entry name" value="WW_domain-binding"/>
</dbReference>
<dbReference type="PANTHER" id="PTHR16209:SF5">
    <property type="entry name" value="WW DOMAIN-BINDING PROTEIN 1"/>
    <property type="match status" value="1"/>
</dbReference>
<evidence type="ECO:0000313" key="3">
    <source>
        <dbReference type="Proteomes" id="UP000587587"/>
    </source>
</evidence>